<gene>
    <name evidence="1" type="ORF">PYW08_003098</name>
</gene>
<evidence type="ECO:0000313" key="2">
    <source>
        <dbReference type="Proteomes" id="UP001231649"/>
    </source>
</evidence>
<sequence>MTSVWYKPELADLIISRSDIIFTETQSIISDIVSGRLDISDLVQNMGGVLTSTEPENREKGMRFYTKILKEMPRDYLNEMQVKFISKFYIDRLKDHHCVVPPVLEGYLALIDMTEYKIQNCTDFLPVLFREISCQAQLRQDRYNIYTIMQKLCDKDIEFMKYIGTDFVYGVISAMDGERDPRNLLFLFAFMSNFIKTVPLGHLVDEMFDVISCYFPIDFHPSKDDPAAVTRDDLANALCPCLCAIPQFGDSCMVLLIEKLDSNLRLAKIDSLKLLVESCKTFTPQTYTPFLRALWSSLNREMSHKTDDELKLVAHEALAALVGKMATTADTDQAFENFLKGILISAQTTIADATTVAQFVKGAKVLLTTANASDQSCATITRAMVPAIVAYYELKSTPKLQVASLDLIGDLYECAKNKGLLNEVRAQVSNVPQVCLAAVSRTSKEFQLAGFRTLMRVQDCLGEDLVLPFVEVLIYNVQHALDNDLLSTSVETIHMFARKYPELIMNLVVKGKCNLDNLKQDKMLFQKRLNLLTNLASIDDFTKVIIEQMMKIIIDNDVEASHVVEAMSAQMSEVSVFSTEKVTQIESDHGLIEPVLAWLYREISSSSPDSVAHGFALIANTVGSLPPEKQQNILAKFTPQALERCAQDDVFFSVIECLYSPLHPGVYNSTFEEILKVSLKVALGSENETARSKGCALIAHMLNKAEPGQQFELLYELLKVRLSACNRDDEKLCTRLILLYGWITKALLMRGSEMFLFWLQKIIGTISTTRYCNDAAEAIKLIMSESQEYLSPKQHCRISLLYKQRMFQTFSGLSDNVKQSLTPENKESYLLSWAYVMDKAPKTVLKNEAAKVAPIVIDSLEYSNKDMLVVSLDVLCQFVQASPEHVSSSLNTILPRLINLSKYMQSMDVRIKSLECLYEIANNFRTAYLLPHKQDILLDLAPSLDDKKRLVRSVAVRARSRWFLVGAPGEDKDN</sequence>
<comment type="caution">
    <text evidence="1">The sequence shown here is derived from an EMBL/GenBank/DDBJ whole genome shotgun (WGS) entry which is preliminary data.</text>
</comment>
<keyword evidence="2" id="KW-1185">Reference proteome</keyword>
<proteinExistence type="predicted"/>
<evidence type="ECO:0000313" key="1">
    <source>
        <dbReference type="EMBL" id="KAJ8723186.1"/>
    </source>
</evidence>
<name>A0ACC2QQM5_9NEOP</name>
<accession>A0ACC2QQM5</accession>
<organism evidence="1 2">
    <name type="scientific">Mythimna loreyi</name>
    <dbReference type="NCBI Taxonomy" id="667449"/>
    <lineage>
        <taxon>Eukaryota</taxon>
        <taxon>Metazoa</taxon>
        <taxon>Ecdysozoa</taxon>
        <taxon>Arthropoda</taxon>
        <taxon>Hexapoda</taxon>
        <taxon>Insecta</taxon>
        <taxon>Pterygota</taxon>
        <taxon>Neoptera</taxon>
        <taxon>Endopterygota</taxon>
        <taxon>Lepidoptera</taxon>
        <taxon>Glossata</taxon>
        <taxon>Ditrysia</taxon>
        <taxon>Noctuoidea</taxon>
        <taxon>Noctuidae</taxon>
        <taxon>Noctuinae</taxon>
        <taxon>Hadenini</taxon>
        <taxon>Mythimna</taxon>
    </lineage>
</organism>
<protein>
    <submittedName>
        <fullName evidence="1">Uncharacterized protein</fullName>
    </submittedName>
</protein>
<dbReference type="EMBL" id="CM056790">
    <property type="protein sequence ID" value="KAJ8723186.1"/>
    <property type="molecule type" value="Genomic_DNA"/>
</dbReference>
<dbReference type="Proteomes" id="UP001231649">
    <property type="component" value="Chromosome 14"/>
</dbReference>
<reference evidence="1" key="1">
    <citation type="submission" date="2023-03" db="EMBL/GenBank/DDBJ databases">
        <title>Chromosome-level genomes of two armyworms, Mythimna separata and Mythimna loreyi, provide insights into the biosynthesis and reception of sex pheromones.</title>
        <authorList>
            <person name="Zhao H."/>
        </authorList>
    </citation>
    <scope>NUCLEOTIDE SEQUENCE</scope>
    <source>
        <strain evidence="1">BeijingLab</strain>
    </source>
</reference>